<dbReference type="KEGG" id="lbc:LACBIDRAFT_298596"/>
<keyword evidence="2" id="KW-1185">Reference proteome</keyword>
<reference evidence="1 2" key="1">
    <citation type="journal article" date="2008" name="Nature">
        <title>The genome of Laccaria bicolor provides insights into mycorrhizal symbiosis.</title>
        <authorList>
            <person name="Martin F."/>
            <person name="Aerts A."/>
            <person name="Ahren D."/>
            <person name="Brun A."/>
            <person name="Danchin E.G.J."/>
            <person name="Duchaussoy F."/>
            <person name="Gibon J."/>
            <person name="Kohler A."/>
            <person name="Lindquist E."/>
            <person name="Pereda V."/>
            <person name="Salamov A."/>
            <person name="Shapiro H.J."/>
            <person name="Wuyts J."/>
            <person name="Blaudez D."/>
            <person name="Buee M."/>
            <person name="Brokstein P."/>
            <person name="Canbaeck B."/>
            <person name="Cohen D."/>
            <person name="Courty P.E."/>
            <person name="Coutinho P.M."/>
            <person name="Delaruelle C."/>
            <person name="Detter J.C."/>
            <person name="Deveau A."/>
            <person name="DiFazio S."/>
            <person name="Duplessis S."/>
            <person name="Fraissinet-Tachet L."/>
            <person name="Lucic E."/>
            <person name="Frey-Klett P."/>
            <person name="Fourrey C."/>
            <person name="Feussner I."/>
            <person name="Gay G."/>
            <person name="Grimwood J."/>
            <person name="Hoegger P.J."/>
            <person name="Jain P."/>
            <person name="Kilaru S."/>
            <person name="Labbe J."/>
            <person name="Lin Y.C."/>
            <person name="Legue V."/>
            <person name="Le Tacon F."/>
            <person name="Marmeisse R."/>
            <person name="Melayah D."/>
            <person name="Montanini B."/>
            <person name="Muratet M."/>
            <person name="Nehls U."/>
            <person name="Niculita-Hirzel H."/>
            <person name="Oudot-Le Secq M.P."/>
            <person name="Peter M."/>
            <person name="Quesneville H."/>
            <person name="Rajashekar B."/>
            <person name="Reich M."/>
            <person name="Rouhier N."/>
            <person name="Schmutz J."/>
            <person name="Yin T."/>
            <person name="Chalot M."/>
            <person name="Henrissat B."/>
            <person name="Kuees U."/>
            <person name="Lucas S."/>
            <person name="Van de Peer Y."/>
            <person name="Podila G.K."/>
            <person name="Polle A."/>
            <person name="Pukkila P.J."/>
            <person name="Richardson P.M."/>
            <person name="Rouze P."/>
            <person name="Sanders I.R."/>
            <person name="Stajich J.E."/>
            <person name="Tunlid A."/>
            <person name="Tuskan G."/>
            <person name="Grigoriev I.V."/>
        </authorList>
    </citation>
    <scope>NUCLEOTIDE SEQUENCE [LARGE SCALE GENOMIC DNA]</scope>
    <source>
        <strain evidence="2">S238N-H82 / ATCC MYA-4686</strain>
    </source>
</reference>
<dbReference type="InParanoid" id="B0DD67"/>
<evidence type="ECO:0000313" key="1">
    <source>
        <dbReference type="EMBL" id="EDR07425.1"/>
    </source>
</evidence>
<dbReference type="HOGENOM" id="CLU_2705236_0_0_1"/>
<dbReference type="RefSeq" id="XP_001881817.1">
    <property type="nucleotide sequence ID" value="XM_001881782.1"/>
</dbReference>
<accession>B0DD67</accession>
<organism evidence="2">
    <name type="scientific">Laccaria bicolor (strain S238N-H82 / ATCC MYA-4686)</name>
    <name type="common">Bicoloured deceiver</name>
    <name type="synonym">Laccaria laccata var. bicolor</name>
    <dbReference type="NCBI Taxonomy" id="486041"/>
    <lineage>
        <taxon>Eukaryota</taxon>
        <taxon>Fungi</taxon>
        <taxon>Dikarya</taxon>
        <taxon>Basidiomycota</taxon>
        <taxon>Agaricomycotina</taxon>
        <taxon>Agaricomycetes</taxon>
        <taxon>Agaricomycetidae</taxon>
        <taxon>Agaricales</taxon>
        <taxon>Agaricineae</taxon>
        <taxon>Hydnangiaceae</taxon>
        <taxon>Laccaria</taxon>
    </lineage>
</organism>
<name>B0DD67_LACBS</name>
<gene>
    <name evidence="1" type="ORF">LACBIDRAFT_298596</name>
</gene>
<dbReference type="GeneID" id="6077467"/>
<sequence>MMVAAGTTHTALWLECTYLARREYDITTIILFNYHSTFDFYRHTLSQKGFLVGNFTSYSISFPQYFLRFFLRL</sequence>
<dbReference type="EMBL" id="DS547104">
    <property type="protein sequence ID" value="EDR07425.1"/>
    <property type="molecule type" value="Genomic_DNA"/>
</dbReference>
<dbReference type="AlphaFoldDB" id="B0DD67"/>
<protein>
    <submittedName>
        <fullName evidence="1">Predicted protein</fullName>
    </submittedName>
</protein>
<proteinExistence type="predicted"/>
<dbReference type="Proteomes" id="UP000001194">
    <property type="component" value="Unassembled WGS sequence"/>
</dbReference>
<evidence type="ECO:0000313" key="2">
    <source>
        <dbReference type="Proteomes" id="UP000001194"/>
    </source>
</evidence>